<gene>
    <name evidence="2" type="ORF">Ahy_B04g071900</name>
</gene>
<evidence type="ECO:0000256" key="1">
    <source>
        <dbReference type="SAM" id="MobiDB-lite"/>
    </source>
</evidence>
<proteinExistence type="predicted"/>
<accession>A0A444ZLY8</accession>
<sequence length="107" mass="11911">MCRTGAFSENWSQIKEEMAFRGKEMMKIVLKRVGENNLNPRVKQSLEKCIPRSKVVMGRAKRGLFAGRHIQFGNSVSEDGGQGERGNLMSKKSGSSVTSWIVTFGSK</sequence>
<dbReference type="InterPro" id="IPR026569">
    <property type="entry name" value="Ribosomal_bL28"/>
</dbReference>
<organism evidence="2 3">
    <name type="scientific">Arachis hypogaea</name>
    <name type="common">Peanut</name>
    <dbReference type="NCBI Taxonomy" id="3818"/>
    <lineage>
        <taxon>Eukaryota</taxon>
        <taxon>Viridiplantae</taxon>
        <taxon>Streptophyta</taxon>
        <taxon>Embryophyta</taxon>
        <taxon>Tracheophyta</taxon>
        <taxon>Spermatophyta</taxon>
        <taxon>Magnoliopsida</taxon>
        <taxon>eudicotyledons</taxon>
        <taxon>Gunneridae</taxon>
        <taxon>Pentapetalae</taxon>
        <taxon>rosids</taxon>
        <taxon>fabids</taxon>
        <taxon>Fabales</taxon>
        <taxon>Fabaceae</taxon>
        <taxon>Papilionoideae</taxon>
        <taxon>50 kb inversion clade</taxon>
        <taxon>dalbergioids sensu lato</taxon>
        <taxon>Dalbergieae</taxon>
        <taxon>Pterocarpus clade</taxon>
        <taxon>Arachis</taxon>
    </lineage>
</organism>
<evidence type="ECO:0000313" key="2">
    <source>
        <dbReference type="EMBL" id="RYR15173.1"/>
    </source>
</evidence>
<dbReference type="EMBL" id="SDMP01000014">
    <property type="protein sequence ID" value="RYR15173.1"/>
    <property type="molecule type" value="Genomic_DNA"/>
</dbReference>
<dbReference type="AlphaFoldDB" id="A0A444ZLY8"/>
<keyword evidence="3" id="KW-1185">Reference proteome</keyword>
<dbReference type="GO" id="GO:0005762">
    <property type="term" value="C:mitochondrial large ribosomal subunit"/>
    <property type="evidence" value="ECO:0007669"/>
    <property type="project" value="TreeGrafter"/>
</dbReference>
<dbReference type="PANTHER" id="PTHR13528:SF2">
    <property type="entry name" value="LARGE RIBOSOMAL SUBUNIT PROTEIN BL28M"/>
    <property type="match status" value="1"/>
</dbReference>
<dbReference type="PANTHER" id="PTHR13528">
    <property type="entry name" value="39S RIBOSOMAL PROTEIN L28, MITOCHONDRIAL"/>
    <property type="match status" value="1"/>
</dbReference>
<feature type="region of interest" description="Disordered" evidence="1">
    <location>
        <begin position="75"/>
        <end position="97"/>
    </location>
</feature>
<comment type="caution">
    <text evidence="2">The sequence shown here is derived from an EMBL/GenBank/DDBJ whole genome shotgun (WGS) entry which is preliminary data.</text>
</comment>
<dbReference type="GO" id="GO:0003735">
    <property type="term" value="F:structural constituent of ribosome"/>
    <property type="evidence" value="ECO:0007669"/>
    <property type="project" value="InterPro"/>
</dbReference>
<name>A0A444ZLY8_ARAHY</name>
<protein>
    <submittedName>
        <fullName evidence="2">Uncharacterized protein</fullName>
    </submittedName>
</protein>
<dbReference type="Proteomes" id="UP000289738">
    <property type="component" value="Chromosome B04"/>
</dbReference>
<reference evidence="2 3" key="1">
    <citation type="submission" date="2019-01" db="EMBL/GenBank/DDBJ databases">
        <title>Sequencing of cultivated peanut Arachis hypogaea provides insights into genome evolution and oil improvement.</title>
        <authorList>
            <person name="Chen X."/>
        </authorList>
    </citation>
    <scope>NUCLEOTIDE SEQUENCE [LARGE SCALE GENOMIC DNA]</scope>
    <source>
        <strain evidence="3">cv. Fuhuasheng</strain>
        <tissue evidence="2">Leaves</tissue>
    </source>
</reference>
<evidence type="ECO:0000313" key="3">
    <source>
        <dbReference type="Proteomes" id="UP000289738"/>
    </source>
</evidence>